<dbReference type="EMBL" id="ACBY02000023">
    <property type="protein sequence ID" value="EFB76037.1"/>
    <property type="molecule type" value="Genomic_DNA"/>
</dbReference>
<proteinExistence type="predicted"/>
<accession>D1PNA2</accession>
<evidence type="ECO:0000313" key="1">
    <source>
        <dbReference type="EMBL" id="EFB76037.1"/>
    </source>
</evidence>
<dbReference type="Proteomes" id="UP000003438">
    <property type="component" value="Unassembled WGS sequence"/>
</dbReference>
<dbReference type="STRING" id="411471.SUBVAR_05821"/>
<dbReference type="AlphaFoldDB" id="D1PNA2"/>
<dbReference type="HOGENOM" id="CLU_3104605_0_0_9"/>
<gene>
    <name evidence="1" type="ORF">SUBVAR_05821</name>
</gene>
<protein>
    <submittedName>
        <fullName evidence="1">Uncharacterized protein</fullName>
    </submittedName>
</protein>
<sequence>MPYNISTEQIADVAKIAEKMQRLSPRALAYVEGAVNMALALHEDNNTPKSA</sequence>
<keyword evidence="2" id="KW-1185">Reference proteome</keyword>
<evidence type="ECO:0000313" key="2">
    <source>
        <dbReference type="Proteomes" id="UP000003438"/>
    </source>
</evidence>
<organism evidence="1 2">
    <name type="scientific">Subdoligranulum variabile DSM 15176</name>
    <dbReference type="NCBI Taxonomy" id="411471"/>
    <lineage>
        <taxon>Bacteria</taxon>
        <taxon>Bacillati</taxon>
        <taxon>Bacillota</taxon>
        <taxon>Clostridia</taxon>
        <taxon>Eubacteriales</taxon>
        <taxon>Oscillospiraceae</taxon>
        <taxon>Subdoligranulum</taxon>
    </lineage>
</organism>
<name>D1PNA2_9FIRM</name>
<comment type="caution">
    <text evidence="1">The sequence shown here is derived from an EMBL/GenBank/DDBJ whole genome shotgun (WGS) entry which is preliminary data.</text>
</comment>
<reference evidence="1" key="1">
    <citation type="submission" date="2009-12" db="EMBL/GenBank/DDBJ databases">
        <authorList>
            <person name="Weinstock G."/>
            <person name="Sodergren E."/>
            <person name="Clifton S."/>
            <person name="Fulton L."/>
            <person name="Fulton B."/>
            <person name="Courtney L."/>
            <person name="Fronick C."/>
            <person name="Harrison M."/>
            <person name="Strong C."/>
            <person name="Farmer C."/>
            <person name="Delahaunty K."/>
            <person name="Markovic C."/>
            <person name="Hall O."/>
            <person name="Minx P."/>
            <person name="Tomlinson C."/>
            <person name="Mitreva M."/>
            <person name="Nelson J."/>
            <person name="Hou S."/>
            <person name="Wollam A."/>
            <person name="Pepin K.H."/>
            <person name="Johnson M."/>
            <person name="Bhonagiri V."/>
            <person name="Nash W.E."/>
            <person name="Warren W."/>
            <person name="Chinwalla A."/>
            <person name="Mardis E.R."/>
            <person name="Wilson R.K."/>
        </authorList>
    </citation>
    <scope>NUCLEOTIDE SEQUENCE [LARGE SCALE GENOMIC DNA]</scope>
    <source>
        <strain evidence="1">DSM 15176</strain>
    </source>
</reference>
<dbReference type="RefSeq" id="WP_007047197.1">
    <property type="nucleotide sequence ID" value="NZ_GG704769.1"/>
</dbReference>